<feature type="compositionally biased region" description="Low complexity" evidence="1">
    <location>
        <begin position="33"/>
        <end position="53"/>
    </location>
</feature>
<feature type="compositionally biased region" description="Basic residues" evidence="1">
    <location>
        <begin position="134"/>
        <end position="151"/>
    </location>
</feature>
<dbReference type="Proteomes" id="UP000007431">
    <property type="component" value="Unassembled WGS sequence"/>
</dbReference>
<dbReference type="OrthoDB" id="10539496at2759"/>
<feature type="compositionally biased region" description="Basic and acidic residues" evidence="1">
    <location>
        <begin position="124"/>
        <end position="133"/>
    </location>
</feature>
<accession>D8PTV2</accession>
<evidence type="ECO:0000256" key="1">
    <source>
        <dbReference type="SAM" id="MobiDB-lite"/>
    </source>
</evidence>
<dbReference type="VEuPathDB" id="FungiDB:SCHCODRAFT_02608888"/>
<keyword evidence="3" id="KW-1185">Reference proteome</keyword>
<feature type="compositionally biased region" description="Low complexity" evidence="1">
    <location>
        <begin position="87"/>
        <end position="109"/>
    </location>
</feature>
<sequence>MESLEDYALYLASVRLAPDRTSFEMHAARYKPPRSLSPSSSMSGGSSSIPAGSRLGGLTSGGSTFSGSRRHVTFGGSRVHDSSMDHSYSGTMRSGSSGTSTDDSWTSSTRQLAFPYRELSVKLQPHEATEKYRSKGSAHSGRRSTSSRRRKDSIDNYRTPGLAELYVDPDWF</sequence>
<feature type="region of interest" description="Disordered" evidence="1">
    <location>
        <begin position="28"/>
        <end position="159"/>
    </location>
</feature>
<dbReference type="KEGG" id="scm:SCHCO_02608888"/>
<reference evidence="2 3" key="1">
    <citation type="journal article" date="2010" name="Nat. Biotechnol.">
        <title>Genome sequence of the model mushroom Schizophyllum commune.</title>
        <authorList>
            <person name="Ohm R.A."/>
            <person name="de Jong J.F."/>
            <person name="Lugones L.G."/>
            <person name="Aerts A."/>
            <person name="Kothe E."/>
            <person name="Stajich J.E."/>
            <person name="de Vries R.P."/>
            <person name="Record E."/>
            <person name="Levasseur A."/>
            <person name="Baker S.E."/>
            <person name="Bartholomew K.A."/>
            <person name="Coutinho P.M."/>
            <person name="Erdmann S."/>
            <person name="Fowler T.J."/>
            <person name="Gathman A.C."/>
            <person name="Lombard V."/>
            <person name="Henrissat B."/>
            <person name="Knabe N."/>
            <person name="Kuees U."/>
            <person name="Lilly W.W."/>
            <person name="Lindquist E."/>
            <person name="Lucas S."/>
            <person name="Magnuson J.K."/>
            <person name="Piumi F."/>
            <person name="Raudaskoski M."/>
            <person name="Salamov A."/>
            <person name="Schmutz J."/>
            <person name="Schwarze F.W.M.R."/>
            <person name="vanKuyk P.A."/>
            <person name="Horton J.S."/>
            <person name="Grigoriev I.V."/>
            <person name="Woesten H.A.B."/>
        </authorList>
    </citation>
    <scope>NUCLEOTIDE SEQUENCE [LARGE SCALE GENOMIC DNA]</scope>
    <source>
        <strain evidence="3">H4-8 / FGSC 9210</strain>
    </source>
</reference>
<evidence type="ECO:0000313" key="2">
    <source>
        <dbReference type="EMBL" id="EFI99843.1"/>
    </source>
</evidence>
<organism evidence="3">
    <name type="scientific">Schizophyllum commune (strain H4-8 / FGSC 9210)</name>
    <name type="common">Split gill fungus</name>
    <dbReference type="NCBI Taxonomy" id="578458"/>
    <lineage>
        <taxon>Eukaryota</taxon>
        <taxon>Fungi</taxon>
        <taxon>Dikarya</taxon>
        <taxon>Basidiomycota</taxon>
        <taxon>Agaricomycotina</taxon>
        <taxon>Agaricomycetes</taxon>
        <taxon>Agaricomycetidae</taxon>
        <taxon>Agaricales</taxon>
        <taxon>Schizophyllaceae</taxon>
        <taxon>Schizophyllum</taxon>
    </lineage>
</organism>
<dbReference type="AlphaFoldDB" id="D8PTV2"/>
<name>D8PTV2_SCHCM</name>
<evidence type="ECO:0000313" key="3">
    <source>
        <dbReference type="Proteomes" id="UP000007431"/>
    </source>
</evidence>
<dbReference type="EMBL" id="GL377303">
    <property type="protein sequence ID" value="EFI99843.1"/>
    <property type="molecule type" value="Genomic_DNA"/>
</dbReference>
<gene>
    <name evidence="2" type="ORF">SCHCODRAFT_84337</name>
</gene>
<dbReference type="GeneID" id="9587051"/>
<dbReference type="InParanoid" id="D8PTV2"/>
<dbReference type="HOGENOM" id="CLU_1556150_0_0_1"/>
<protein>
    <submittedName>
        <fullName evidence="2">Expressed protein</fullName>
    </submittedName>
</protein>
<proteinExistence type="predicted"/>